<organism evidence="2 3">
    <name type="scientific">Robiginitalea myxolifaciens</name>
    <dbReference type="NCBI Taxonomy" id="400055"/>
    <lineage>
        <taxon>Bacteria</taxon>
        <taxon>Pseudomonadati</taxon>
        <taxon>Bacteroidota</taxon>
        <taxon>Flavobacteriia</taxon>
        <taxon>Flavobacteriales</taxon>
        <taxon>Flavobacteriaceae</taxon>
        <taxon>Robiginitalea</taxon>
    </lineage>
</organism>
<feature type="chain" id="PRO_5011647973" evidence="1">
    <location>
        <begin position="18"/>
        <end position="200"/>
    </location>
</feature>
<evidence type="ECO:0000313" key="2">
    <source>
        <dbReference type="EMBL" id="SFR51492.1"/>
    </source>
</evidence>
<dbReference type="STRING" id="400055.SAMN04490243_2485"/>
<keyword evidence="3" id="KW-1185">Reference proteome</keyword>
<dbReference type="Pfam" id="PF07661">
    <property type="entry name" value="MORN_2"/>
    <property type="match status" value="3"/>
</dbReference>
<evidence type="ECO:0000313" key="3">
    <source>
        <dbReference type="Proteomes" id="UP000199534"/>
    </source>
</evidence>
<feature type="signal peptide" evidence="1">
    <location>
        <begin position="1"/>
        <end position="17"/>
    </location>
</feature>
<protein>
    <submittedName>
        <fullName evidence="2">Antitoxin component YwqK of the YwqJK toxin-antitoxin module</fullName>
    </submittedName>
</protein>
<sequence>MKSIKLLPCLLLCSAYAASQDTIVKNYPETNQRWEIIYEDGKKTKETVYHKSGNSWMTARYDSDNREDWRWYHKNGNLFFKATIIDNKIEGKYQIWYENGQLAEQLNFIAQIENGPAQFYHRNGQLAMRGNYRDGRMTEGWEFFDVNGKPANGTWEWNFAAQPGKRRMMGELKDGKRIGKWDYHTTAMGKEKKRFNEVLE</sequence>
<keyword evidence="1" id="KW-0732">Signal</keyword>
<dbReference type="Gene3D" id="3.90.930.1">
    <property type="match status" value="1"/>
</dbReference>
<gene>
    <name evidence="2" type="ORF">SAMN04490243_2485</name>
</gene>
<reference evidence="2 3" key="1">
    <citation type="submission" date="2016-10" db="EMBL/GenBank/DDBJ databases">
        <authorList>
            <person name="de Groot N.N."/>
        </authorList>
    </citation>
    <scope>NUCLEOTIDE SEQUENCE [LARGE SCALE GENOMIC DNA]</scope>
    <source>
        <strain evidence="2 3">DSM 21019</strain>
    </source>
</reference>
<dbReference type="OrthoDB" id="9785122at2"/>
<dbReference type="InterPro" id="IPR011652">
    <property type="entry name" value="MORN_2"/>
</dbReference>
<accession>A0A1I6HAK0</accession>
<evidence type="ECO:0000256" key="1">
    <source>
        <dbReference type="SAM" id="SignalP"/>
    </source>
</evidence>
<dbReference type="SUPFAM" id="SSF82185">
    <property type="entry name" value="Histone H3 K4-specific methyltransferase SET7/9 N-terminal domain"/>
    <property type="match status" value="1"/>
</dbReference>
<dbReference type="EMBL" id="FOYQ01000002">
    <property type="protein sequence ID" value="SFR51492.1"/>
    <property type="molecule type" value="Genomic_DNA"/>
</dbReference>
<proteinExistence type="predicted"/>
<dbReference type="Proteomes" id="UP000199534">
    <property type="component" value="Unassembled WGS sequence"/>
</dbReference>
<dbReference type="RefSeq" id="WP_092982878.1">
    <property type="nucleotide sequence ID" value="NZ_FOYQ01000002.1"/>
</dbReference>
<name>A0A1I6HAK0_9FLAO</name>
<dbReference type="AlphaFoldDB" id="A0A1I6HAK0"/>